<organism evidence="1 2">
    <name type="scientific">Pseudomonas putida</name>
    <name type="common">Arthrobacter siderocapsulatus</name>
    <dbReference type="NCBI Taxonomy" id="303"/>
    <lineage>
        <taxon>Bacteria</taxon>
        <taxon>Pseudomonadati</taxon>
        <taxon>Pseudomonadota</taxon>
        <taxon>Gammaproteobacteria</taxon>
        <taxon>Pseudomonadales</taxon>
        <taxon>Pseudomonadaceae</taxon>
        <taxon>Pseudomonas</taxon>
    </lineage>
</organism>
<dbReference type="InterPro" id="IPR009225">
    <property type="entry name" value="Phage_head_completion_GpL"/>
</dbReference>
<dbReference type="Pfam" id="PF05926">
    <property type="entry name" value="Phage_GPL"/>
    <property type="match status" value="1"/>
</dbReference>
<accession>A0A4D6XHJ9</accession>
<evidence type="ECO:0000313" key="1">
    <source>
        <dbReference type="EMBL" id="QCI15533.1"/>
    </source>
</evidence>
<reference evidence="2" key="1">
    <citation type="submission" date="2019-04" db="EMBL/GenBank/DDBJ databases">
        <title>Genome sequence of Pseudomonas putida 1290, an auxin catabolizing strain.</title>
        <authorList>
            <person name="Laird T.S."/>
            <person name="Leveau J.H.J."/>
        </authorList>
    </citation>
    <scope>NUCLEOTIDE SEQUENCE [LARGE SCALE GENOMIC DNA]</scope>
    <source>
        <strain evidence="2">1290</strain>
    </source>
</reference>
<name>A0A4D6XHJ9_PSEPU</name>
<gene>
    <name evidence="1" type="ORF">E6B08_20490</name>
</gene>
<dbReference type="EMBL" id="CP039371">
    <property type="protein sequence ID" value="QCI15533.1"/>
    <property type="molecule type" value="Genomic_DNA"/>
</dbReference>
<dbReference type="OrthoDB" id="6959216at2"/>
<protein>
    <submittedName>
        <fullName evidence="1">Head completion/stabilization protein</fullName>
    </submittedName>
</protein>
<proteinExistence type="predicted"/>
<dbReference type="AlphaFoldDB" id="A0A4D6XHJ9"/>
<dbReference type="Proteomes" id="UP000298551">
    <property type="component" value="Chromosome"/>
</dbReference>
<sequence length="122" mass="13473">MSGPPDGAVPVPCAPRFPDCHDPFWPRIELSVLRERLALDAQVSDARLGLAVRCAAIAAAREFATWRAALRGRGYQRLEDLASHRQGRALSLCYSRYLEAAAMKALAHTSEQRKAEKGEHYG</sequence>
<evidence type="ECO:0000313" key="2">
    <source>
        <dbReference type="Proteomes" id="UP000298551"/>
    </source>
</evidence>